<comment type="caution">
    <text evidence="2">The sequence shown here is derived from an EMBL/GenBank/DDBJ whole genome shotgun (WGS) entry which is preliminary data.</text>
</comment>
<dbReference type="OrthoDB" id="1550913at2"/>
<dbReference type="Gene3D" id="2.40.33.20">
    <property type="entry name" value="PK beta-barrel domain-like"/>
    <property type="match status" value="1"/>
</dbReference>
<sequence>MDLRQLCHGFASAGRIEAIVLRPARGEPAVSVNAAVAEPGRGLIGDRRAAGKQSGRQSPKREITLFQAEHLPLVAGWCGLDYLDPLRLRRNLLISGLNLVGMRSPFPDAQLEWTVGHEVRIRITGPCDPCSKMATELGAGSYNALRGHGGMTAAIVAGGVIRVGDCISLHAITTRPGKTSAAD</sequence>
<name>A0A177NQY3_9GAMM</name>
<dbReference type="InterPro" id="IPR052716">
    <property type="entry name" value="MOSC_domain"/>
</dbReference>
<evidence type="ECO:0000259" key="1">
    <source>
        <dbReference type="PROSITE" id="PS51340"/>
    </source>
</evidence>
<organism evidence="2 3">
    <name type="scientific">Methylomonas koyamae</name>
    <dbReference type="NCBI Taxonomy" id="702114"/>
    <lineage>
        <taxon>Bacteria</taxon>
        <taxon>Pseudomonadati</taxon>
        <taxon>Pseudomonadota</taxon>
        <taxon>Gammaproteobacteria</taxon>
        <taxon>Methylococcales</taxon>
        <taxon>Methylococcaceae</taxon>
        <taxon>Methylomonas</taxon>
    </lineage>
</organism>
<dbReference type="GO" id="GO:0030151">
    <property type="term" value="F:molybdenum ion binding"/>
    <property type="evidence" value="ECO:0007669"/>
    <property type="project" value="InterPro"/>
</dbReference>
<dbReference type="Proteomes" id="UP000077857">
    <property type="component" value="Unassembled WGS sequence"/>
</dbReference>
<evidence type="ECO:0000313" key="3">
    <source>
        <dbReference type="Proteomes" id="UP000077857"/>
    </source>
</evidence>
<dbReference type="RefSeq" id="WP_064039447.1">
    <property type="nucleotide sequence ID" value="NZ_LUUJ01000047.1"/>
</dbReference>
<dbReference type="EMBL" id="LUUJ01000047">
    <property type="protein sequence ID" value="OAI19609.1"/>
    <property type="molecule type" value="Genomic_DNA"/>
</dbReference>
<dbReference type="SUPFAM" id="SSF50800">
    <property type="entry name" value="PK beta-barrel domain-like"/>
    <property type="match status" value="1"/>
</dbReference>
<dbReference type="GO" id="GO:0003824">
    <property type="term" value="F:catalytic activity"/>
    <property type="evidence" value="ECO:0007669"/>
    <property type="project" value="InterPro"/>
</dbReference>
<evidence type="ECO:0000313" key="2">
    <source>
        <dbReference type="EMBL" id="OAI19609.1"/>
    </source>
</evidence>
<dbReference type="PANTHER" id="PTHR36930:SF1">
    <property type="entry name" value="MOSC DOMAIN-CONTAINING PROTEIN"/>
    <property type="match status" value="1"/>
</dbReference>
<protein>
    <submittedName>
        <fullName evidence="2">Molybdenum cofactor biosysynthesis protein</fullName>
    </submittedName>
</protein>
<reference evidence="2 3" key="1">
    <citation type="submission" date="2016-03" db="EMBL/GenBank/DDBJ databases">
        <authorList>
            <person name="Ploux O."/>
        </authorList>
    </citation>
    <scope>NUCLEOTIDE SEQUENCE [LARGE SCALE GENOMIC DNA]</scope>
    <source>
        <strain evidence="2 3">R-45378</strain>
    </source>
</reference>
<dbReference type="InterPro" id="IPR005302">
    <property type="entry name" value="MoCF_Sase_C"/>
</dbReference>
<dbReference type="PROSITE" id="PS51340">
    <property type="entry name" value="MOSC"/>
    <property type="match status" value="1"/>
</dbReference>
<dbReference type="Pfam" id="PF03473">
    <property type="entry name" value="MOSC"/>
    <property type="match status" value="1"/>
</dbReference>
<dbReference type="GO" id="GO:0030170">
    <property type="term" value="F:pyridoxal phosphate binding"/>
    <property type="evidence" value="ECO:0007669"/>
    <property type="project" value="InterPro"/>
</dbReference>
<dbReference type="PANTHER" id="PTHR36930">
    <property type="entry name" value="METAL-SULFUR CLUSTER BIOSYNTHESIS PROTEINS YUAD-RELATED"/>
    <property type="match status" value="1"/>
</dbReference>
<accession>A0A177NQY3</accession>
<dbReference type="AlphaFoldDB" id="A0A177NQY3"/>
<feature type="domain" description="MOSC" evidence="1">
    <location>
        <begin position="30"/>
        <end position="170"/>
    </location>
</feature>
<proteinExistence type="predicted"/>
<gene>
    <name evidence="2" type="ORF">A1507_06680</name>
</gene>
<dbReference type="InterPro" id="IPR011037">
    <property type="entry name" value="Pyrv_Knase-like_insert_dom_sf"/>
</dbReference>